<reference evidence="6" key="1">
    <citation type="journal article" date="2019" name="Int. J. Syst. Evol. Microbiol.">
        <title>The Global Catalogue of Microorganisms (GCM) 10K type strain sequencing project: providing services to taxonomists for standard genome sequencing and annotation.</title>
        <authorList>
            <consortium name="The Broad Institute Genomics Platform"/>
            <consortium name="The Broad Institute Genome Sequencing Center for Infectious Disease"/>
            <person name="Wu L."/>
            <person name="Ma J."/>
        </authorList>
    </citation>
    <scope>NUCLEOTIDE SEQUENCE [LARGE SCALE GENOMIC DNA]</scope>
    <source>
        <strain evidence="6">JCM 13501</strain>
    </source>
</reference>
<dbReference type="PANTHER" id="PTHR43111">
    <property type="entry name" value="ALDEHYDE DEHYDROGENASE B-RELATED"/>
    <property type="match status" value="1"/>
</dbReference>
<sequence length="506" mass="54946">MRYAAPGNQGALITLQSRYGNYIGGEFVPPVKGQYFTNTSPVNGSVIGEFPRSSAEDIEKALDAAHAAAEAWGRTSVQARSLTLLKIADRIEQNLERLAIAETWDNGKAVRETLNADVPLAADHFRYFAGCIRAQEGTAAEIDQHTAAYHFHEPLGVVGQIIPWNFPLLMAAWKLAPALAAGNCVVLKPAEQTPLSITLFVEMIGDLLPPGVINIVQGYGKEAGEALATSTRIAKIAFTGSTPVGSHILKCAAANIIPSTVELGGKSPNIYFDDIMGAEQSFIEKAAEGLVLGFFNQGEVCTCPSRALVQESIYEPFMVEVMKKVAQIKRGDPLDTDTMVGAQASQQQFEKIVSYLEIARSEGAEFLAGGAVETLQGDLANGYYIQPTLLKGHNKMRVFQEEIFGPVIGVTTFKDEAEALAIANDTEFGLGAGVWTRDINRAYRMGRGIKAGRVWTNCYHLYPAHAAFGGYKKSGIGRETHKMMLDHYQQTKNLLISYDTNPLGFF</sequence>
<proteinExistence type="inferred from homology"/>
<feature type="active site" evidence="2">
    <location>
        <position position="262"/>
    </location>
</feature>
<organism evidence="5 6">
    <name type="scientific">Pseudomonas asuensis</name>
    <dbReference type="NCBI Taxonomy" id="1825787"/>
    <lineage>
        <taxon>Bacteria</taxon>
        <taxon>Pseudomonadati</taxon>
        <taxon>Pseudomonadota</taxon>
        <taxon>Gammaproteobacteria</taxon>
        <taxon>Pseudomonadales</taxon>
        <taxon>Pseudomonadaceae</taxon>
        <taxon>Pseudomonas</taxon>
    </lineage>
</organism>
<name>A0ABQ2GW03_9PSED</name>
<evidence type="ECO:0000313" key="6">
    <source>
        <dbReference type="Proteomes" id="UP000616499"/>
    </source>
</evidence>
<dbReference type="InterPro" id="IPR016160">
    <property type="entry name" value="Ald_DH_CS_CYS"/>
</dbReference>
<dbReference type="Proteomes" id="UP000616499">
    <property type="component" value="Unassembled WGS sequence"/>
</dbReference>
<dbReference type="PROSITE" id="PS00687">
    <property type="entry name" value="ALDEHYDE_DEHYDR_GLU"/>
    <property type="match status" value="1"/>
</dbReference>
<dbReference type="InterPro" id="IPR016161">
    <property type="entry name" value="Ald_DH/histidinol_DH"/>
</dbReference>
<evidence type="ECO:0000256" key="3">
    <source>
        <dbReference type="RuleBase" id="RU003345"/>
    </source>
</evidence>
<feature type="domain" description="Aldehyde dehydrogenase" evidence="4">
    <location>
        <begin position="34"/>
        <end position="493"/>
    </location>
</feature>
<accession>A0ABQ2GW03</accession>
<comment type="caution">
    <text evidence="5">The sequence shown here is derived from an EMBL/GenBank/DDBJ whole genome shotgun (WGS) entry which is preliminary data.</text>
</comment>
<dbReference type="CDD" id="cd07559">
    <property type="entry name" value="ALDH_ACDHII_AcoD-like"/>
    <property type="match status" value="1"/>
</dbReference>
<keyword evidence="6" id="KW-1185">Reference proteome</keyword>
<dbReference type="SUPFAM" id="SSF53720">
    <property type="entry name" value="ALDH-like"/>
    <property type="match status" value="1"/>
</dbReference>
<dbReference type="Gene3D" id="3.40.605.10">
    <property type="entry name" value="Aldehyde Dehydrogenase, Chain A, domain 1"/>
    <property type="match status" value="1"/>
</dbReference>
<comment type="similarity">
    <text evidence="3">Belongs to the aldehyde dehydrogenase family.</text>
</comment>
<dbReference type="EMBL" id="BMNW01000005">
    <property type="protein sequence ID" value="GGM13594.1"/>
    <property type="molecule type" value="Genomic_DNA"/>
</dbReference>
<evidence type="ECO:0000256" key="1">
    <source>
        <dbReference type="ARBA" id="ARBA00023002"/>
    </source>
</evidence>
<dbReference type="InterPro" id="IPR029510">
    <property type="entry name" value="Ald_DH_CS_GLU"/>
</dbReference>
<dbReference type="Pfam" id="PF00171">
    <property type="entry name" value="Aldedh"/>
    <property type="match status" value="1"/>
</dbReference>
<keyword evidence="1 3" id="KW-0560">Oxidoreductase</keyword>
<gene>
    <name evidence="5" type="ORF">GCM10009425_25780</name>
</gene>
<protein>
    <submittedName>
        <fullName evidence="5">Aldehyde dehydrogenase</fullName>
    </submittedName>
</protein>
<dbReference type="InterPro" id="IPR016163">
    <property type="entry name" value="Ald_DH_C"/>
</dbReference>
<dbReference type="RefSeq" id="WP_188866535.1">
    <property type="nucleotide sequence ID" value="NZ_BMNW01000005.1"/>
</dbReference>
<dbReference type="Gene3D" id="3.40.309.10">
    <property type="entry name" value="Aldehyde Dehydrogenase, Chain A, domain 2"/>
    <property type="match status" value="1"/>
</dbReference>
<evidence type="ECO:0000313" key="5">
    <source>
        <dbReference type="EMBL" id="GGM13594.1"/>
    </source>
</evidence>
<dbReference type="InterPro" id="IPR015590">
    <property type="entry name" value="Aldehyde_DH_dom"/>
</dbReference>
<evidence type="ECO:0000256" key="2">
    <source>
        <dbReference type="PROSITE-ProRule" id="PRU10007"/>
    </source>
</evidence>
<dbReference type="PROSITE" id="PS00070">
    <property type="entry name" value="ALDEHYDE_DEHYDR_CYS"/>
    <property type="match status" value="1"/>
</dbReference>
<evidence type="ECO:0000259" key="4">
    <source>
        <dbReference type="Pfam" id="PF00171"/>
    </source>
</evidence>
<dbReference type="PANTHER" id="PTHR43111:SF1">
    <property type="entry name" value="ALDEHYDE DEHYDROGENASE B-RELATED"/>
    <property type="match status" value="1"/>
</dbReference>
<dbReference type="InterPro" id="IPR016162">
    <property type="entry name" value="Ald_DH_N"/>
</dbReference>